<sequence>MAAAAQEQVDLGSLLRPQARVNRPQCAVCSSERVTRIALELEDGSQVDFTNCLDCDHRVWQQGDDVLSVERVLSKARRIPKAG</sequence>
<evidence type="ECO:0000313" key="1">
    <source>
        <dbReference type="EMBL" id="CAB4943485.1"/>
    </source>
</evidence>
<dbReference type="AlphaFoldDB" id="A0A6J7JJA1"/>
<name>A0A6J7JJA1_9ZZZZ</name>
<dbReference type="EMBL" id="CAFBNF010000097">
    <property type="protein sequence ID" value="CAB4943485.1"/>
    <property type="molecule type" value="Genomic_DNA"/>
</dbReference>
<protein>
    <submittedName>
        <fullName evidence="1">Unannotated protein</fullName>
    </submittedName>
</protein>
<accession>A0A6J7JJA1</accession>
<organism evidence="1">
    <name type="scientific">freshwater metagenome</name>
    <dbReference type="NCBI Taxonomy" id="449393"/>
    <lineage>
        <taxon>unclassified sequences</taxon>
        <taxon>metagenomes</taxon>
        <taxon>ecological metagenomes</taxon>
    </lineage>
</organism>
<reference evidence="1" key="1">
    <citation type="submission" date="2020-05" db="EMBL/GenBank/DDBJ databases">
        <authorList>
            <person name="Chiriac C."/>
            <person name="Salcher M."/>
            <person name="Ghai R."/>
            <person name="Kavagutti S V."/>
        </authorList>
    </citation>
    <scope>NUCLEOTIDE SEQUENCE</scope>
</reference>
<proteinExistence type="predicted"/>
<gene>
    <name evidence="1" type="ORF">UFOPK3773_00990</name>
</gene>